<evidence type="ECO:0000256" key="3">
    <source>
        <dbReference type="ARBA" id="ARBA00010037"/>
    </source>
</evidence>
<dbReference type="GO" id="GO:0016832">
    <property type="term" value="F:aldehyde-lyase activity"/>
    <property type="evidence" value="ECO:0007669"/>
    <property type="project" value="TreeGrafter"/>
</dbReference>
<evidence type="ECO:0000256" key="8">
    <source>
        <dbReference type="ARBA" id="ARBA00023277"/>
    </source>
</evidence>
<dbReference type="PANTHER" id="PTHR22789:SF8">
    <property type="entry name" value="L-RIBULOSE-5-PHOSPHATE 4-EPIMERASE SGBE"/>
    <property type="match status" value="1"/>
</dbReference>
<evidence type="ECO:0000256" key="1">
    <source>
        <dbReference type="ARBA" id="ARBA00001726"/>
    </source>
</evidence>
<evidence type="ECO:0000256" key="2">
    <source>
        <dbReference type="ARBA" id="ARBA00001947"/>
    </source>
</evidence>
<organism evidence="10 11">
    <name type="scientific">Treponema parvum</name>
    <dbReference type="NCBI Taxonomy" id="138851"/>
    <lineage>
        <taxon>Bacteria</taxon>
        <taxon>Pseudomonadati</taxon>
        <taxon>Spirochaetota</taxon>
        <taxon>Spirochaetia</taxon>
        <taxon>Spirochaetales</taxon>
        <taxon>Treponemataceae</taxon>
        <taxon>Treponema</taxon>
    </lineage>
</organism>
<keyword evidence="6" id="KW-0862">Zinc</keyword>
<keyword evidence="5" id="KW-0479">Metal-binding</keyword>
<dbReference type="Gene3D" id="3.40.225.10">
    <property type="entry name" value="Class II aldolase/adducin N-terminal domain"/>
    <property type="match status" value="1"/>
</dbReference>
<dbReference type="PANTHER" id="PTHR22789">
    <property type="entry name" value="FUCULOSE PHOSPHATE ALDOLASE"/>
    <property type="match status" value="1"/>
</dbReference>
<dbReference type="NCBIfam" id="NF006047">
    <property type="entry name" value="PRK08193.1"/>
    <property type="match status" value="1"/>
</dbReference>
<evidence type="ECO:0000313" key="11">
    <source>
        <dbReference type="Proteomes" id="UP000671908"/>
    </source>
</evidence>
<name>A0A975F5V2_9SPIR</name>
<dbReference type="GO" id="GO:0046872">
    <property type="term" value="F:metal ion binding"/>
    <property type="evidence" value="ECO:0007669"/>
    <property type="project" value="UniProtKB-KW"/>
</dbReference>
<dbReference type="Proteomes" id="UP000671908">
    <property type="component" value="Chromosome"/>
</dbReference>
<comment type="similarity">
    <text evidence="3">Belongs to the aldolase class II family. AraD/FucA subfamily.</text>
</comment>
<dbReference type="Pfam" id="PF00596">
    <property type="entry name" value="Aldolase_II"/>
    <property type="match status" value="1"/>
</dbReference>
<dbReference type="KEGG" id="tpav:HRQ91_10415"/>
<dbReference type="InterPro" id="IPR036409">
    <property type="entry name" value="Aldolase_II/adducin_N_sf"/>
</dbReference>
<evidence type="ECO:0000256" key="4">
    <source>
        <dbReference type="ARBA" id="ARBA00013186"/>
    </source>
</evidence>
<evidence type="ECO:0000256" key="7">
    <source>
        <dbReference type="ARBA" id="ARBA00023235"/>
    </source>
</evidence>
<dbReference type="EC" id="5.1.3.4" evidence="4"/>
<dbReference type="GO" id="GO:0005829">
    <property type="term" value="C:cytosol"/>
    <property type="evidence" value="ECO:0007669"/>
    <property type="project" value="TreeGrafter"/>
</dbReference>
<dbReference type="InterPro" id="IPR001303">
    <property type="entry name" value="Aldolase_II/adducin_N"/>
</dbReference>
<dbReference type="GO" id="GO:0019323">
    <property type="term" value="P:pentose catabolic process"/>
    <property type="evidence" value="ECO:0007669"/>
    <property type="project" value="TreeGrafter"/>
</dbReference>
<reference evidence="10 11" key="1">
    <citation type="journal article" date="2021" name="Microbiol. Resour. Announc.">
        <title>Complete Genome Sequences of Three Human Oral Treponema parvum Isolates.</title>
        <authorList>
            <person name="Zeng H."/>
            <person name="Watt R.M."/>
        </authorList>
    </citation>
    <scope>NUCLEOTIDE SEQUENCE [LARGE SCALE GENOMIC DNA]</scope>
    <source>
        <strain evidence="10 11">ATCC 700770</strain>
    </source>
</reference>
<proteinExistence type="inferred from homology"/>
<dbReference type="SUPFAM" id="SSF53639">
    <property type="entry name" value="AraD/HMP-PK domain-like"/>
    <property type="match status" value="1"/>
</dbReference>
<dbReference type="GO" id="GO:0008742">
    <property type="term" value="F:L-ribulose-phosphate 4-epimerase activity"/>
    <property type="evidence" value="ECO:0007669"/>
    <property type="project" value="UniProtKB-EC"/>
</dbReference>
<evidence type="ECO:0000256" key="5">
    <source>
        <dbReference type="ARBA" id="ARBA00022723"/>
    </source>
</evidence>
<evidence type="ECO:0000256" key="6">
    <source>
        <dbReference type="ARBA" id="ARBA00022833"/>
    </source>
</evidence>
<keyword evidence="11" id="KW-1185">Reference proteome</keyword>
<gene>
    <name evidence="10" type="primary">araD</name>
    <name evidence="10" type="ORF">HRQ91_10415</name>
</gene>
<protein>
    <recommendedName>
        <fullName evidence="4">L-ribulose-5-phosphate 4-epimerase</fullName>
        <ecNumber evidence="4">5.1.3.4</ecNumber>
    </recommendedName>
</protein>
<keyword evidence="7" id="KW-0413">Isomerase</keyword>
<dbReference type="FunFam" id="3.40.225.10:FF:000001">
    <property type="entry name" value="L-ribulose-5-phosphate 4-epimerase UlaF"/>
    <property type="match status" value="1"/>
</dbReference>
<dbReference type="EMBL" id="CP054142">
    <property type="protein sequence ID" value="QTQ15200.1"/>
    <property type="molecule type" value="Genomic_DNA"/>
</dbReference>
<dbReference type="SMART" id="SM01007">
    <property type="entry name" value="Aldolase_II"/>
    <property type="match status" value="1"/>
</dbReference>
<comment type="catalytic activity">
    <reaction evidence="1">
        <text>L-ribulose 5-phosphate = D-xylulose 5-phosphate</text>
        <dbReference type="Rhea" id="RHEA:22368"/>
        <dbReference type="ChEBI" id="CHEBI:57737"/>
        <dbReference type="ChEBI" id="CHEBI:58226"/>
        <dbReference type="EC" id="5.1.3.4"/>
    </reaction>
</comment>
<dbReference type="AlphaFoldDB" id="A0A975F5V2"/>
<keyword evidence="8" id="KW-0119">Carbohydrate metabolism</keyword>
<evidence type="ECO:0000259" key="9">
    <source>
        <dbReference type="SMART" id="SM01007"/>
    </source>
</evidence>
<feature type="domain" description="Class II aldolase/adducin N-terminal" evidence="9">
    <location>
        <begin position="6"/>
        <end position="196"/>
    </location>
</feature>
<dbReference type="InterPro" id="IPR050197">
    <property type="entry name" value="Aldolase_class_II_sugar_metab"/>
</dbReference>
<accession>A0A975F5V2</accession>
<evidence type="ECO:0000313" key="10">
    <source>
        <dbReference type="EMBL" id="QTQ15200.1"/>
    </source>
</evidence>
<sequence>MEHLKQEVLEANLDLVNKNLVISTWGNVSGYDAETKLIVIKASGVNYNKMTIHDMVVVDLSGTIIEGDKLPSTDTPTHIELYKAFSEKGVCGIVHTHSQFATSWAQMGRAIPCYGTTHGDYFYGEIPCSREMSAEEINSEYEKNTGKVILEAMSHTDCIHMSATLVRHHGPFVWGKTPTEAVLHSQVLEYIAKMAILSELGFPSIHPIPQVLEDKHYNRKFGPGAYYGQK</sequence>
<comment type="cofactor">
    <cofactor evidence="2">
        <name>Zn(2+)</name>
        <dbReference type="ChEBI" id="CHEBI:29105"/>
    </cofactor>
</comment>